<dbReference type="SUPFAM" id="SSF54791">
    <property type="entry name" value="Eukaryotic type KH-domain (KH-domain type I)"/>
    <property type="match status" value="1"/>
</dbReference>
<dbReference type="Proteomes" id="UP000177845">
    <property type="component" value="Unassembled WGS sequence"/>
</dbReference>
<dbReference type="CDD" id="cd11364">
    <property type="entry name" value="RNase_PH_PNPase_2"/>
    <property type="match status" value="1"/>
</dbReference>
<dbReference type="Gene3D" id="3.30.1370.10">
    <property type="entry name" value="K Homology domain, type 1"/>
    <property type="match status" value="1"/>
</dbReference>
<dbReference type="PIRSF" id="PIRSF005499">
    <property type="entry name" value="PNPase"/>
    <property type="match status" value="1"/>
</dbReference>
<dbReference type="PROSITE" id="PS50126">
    <property type="entry name" value="S1"/>
    <property type="match status" value="1"/>
</dbReference>
<dbReference type="SMART" id="SM00322">
    <property type="entry name" value="KH"/>
    <property type="match status" value="1"/>
</dbReference>
<dbReference type="EMBL" id="MEWJ01000009">
    <property type="protein sequence ID" value="OGC80566.1"/>
    <property type="molecule type" value="Genomic_DNA"/>
</dbReference>
<dbReference type="HAMAP" id="MF_01595">
    <property type="entry name" value="PNPase"/>
    <property type="match status" value="1"/>
</dbReference>
<dbReference type="SUPFAM" id="SSF55666">
    <property type="entry name" value="Ribonuclease PH domain 2-like"/>
    <property type="match status" value="2"/>
</dbReference>
<dbReference type="GO" id="GO:0003723">
    <property type="term" value="F:RNA binding"/>
    <property type="evidence" value="ECO:0007669"/>
    <property type="project" value="UniProtKB-UniRule"/>
</dbReference>
<comment type="similarity">
    <text evidence="1 6">Belongs to the polyribonucleotide nucleotidyltransferase family.</text>
</comment>
<sequence length="706" mass="77420">MNKIVKKEINFAGRNLVLETGELAIQADMAVKASYGDTVILATVVHSAPMPDIDFFPLTVNYEEKLYASGTIKSSRFVKRDGRATDEAIISKRLIDHAIRPLFPKEYMDEVQVVATILSLDVDADPEFTAMTAVSAALAASELPWDGPMVSLRVGKVDGNYILNPSSTIIEDSSKLNMMISFVGDQKKFLAVEAEADILPEDDIFGAINFARDGADPVFKLIKEFAMEVNPEHTVYKYEPKTVSAEILADVSAIAKETLEKIIRMEFDKTELKDKREEMKAKVFTGLEGKYKKADMVMALDELEKKSIQHLILDEGKRPDGRGVNDVRDISSRISLLPRTHGSALFTRGVTQALTVCTLGSPSMELLVQNMYGEFNKRFIHYYNFPPFSTGETGRMGAPKSREVGHGMLAEKALKAVIPSQTDFPYTVLLVSEVLSSSGSSSMAATCGSTLALMDAGVPIKEMVAGVGVGIITTDDFSNYKIMTDLAYLEDAYGFLDFKMTGSRNGVTAIQADMKIKGIPVEILKDIIAQSKEARMKVLDEMEKTITAPKDTVSKYAPKTTMIKINPEKIGMVIGSGGKVIKEIQETTQSEIFIEEDGTVIISAVEMENVQKAAKIVDGLTRELRTGEIFDGVVKDLLDFGALVEILPGRVGLMHVSEITNSYVKKVEDWYKPGDKVKVKVIGLGPEGKISLSHKALEPKSDGLEN</sequence>
<gene>
    <name evidence="6" type="primary">pnp</name>
    <name evidence="8" type="ORF">A3K01_03780</name>
</gene>
<dbReference type="InterPro" id="IPR001247">
    <property type="entry name" value="ExoRNase_PH_dom1"/>
</dbReference>
<dbReference type="InterPro" id="IPR004088">
    <property type="entry name" value="KH_dom_type_1"/>
</dbReference>
<dbReference type="InterPro" id="IPR015847">
    <property type="entry name" value="ExoRNase_PH_dom2"/>
</dbReference>
<dbReference type="GO" id="GO:0006396">
    <property type="term" value="P:RNA processing"/>
    <property type="evidence" value="ECO:0007669"/>
    <property type="project" value="InterPro"/>
</dbReference>
<proteinExistence type="inferred from homology"/>
<dbReference type="GO" id="GO:0000287">
    <property type="term" value="F:magnesium ion binding"/>
    <property type="evidence" value="ECO:0007669"/>
    <property type="project" value="UniProtKB-UniRule"/>
</dbReference>
<dbReference type="Pfam" id="PF03726">
    <property type="entry name" value="PNPase"/>
    <property type="match status" value="1"/>
</dbReference>
<dbReference type="SUPFAM" id="SSF50249">
    <property type="entry name" value="Nucleic acid-binding proteins"/>
    <property type="match status" value="1"/>
</dbReference>
<dbReference type="InterPro" id="IPR027408">
    <property type="entry name" value="PNPase/RNase_PH_dom_sf"/>
</dbReference>
<dbReference type="PANTHER" id="PTHR11252">
    <property type="entry name" value="POLYRIBONUCLEOTIDE NUCLEOTIDYLTRANSFERASE"/>
    <property type="match status" value="1"/>
</dbReference>
<feature type="binding site" evidence="6">
    <location>
        <position position="491"/>
    </location>
    <ligand>
        <name>Mg(2+)</name>
        <dbReference type="ChEBI" id="CHEBI:18420"/>
    </ligand>
</feature>
<dbReference type="SUPFAM" id="SSF46915">
    <property type="entry name" value="Polynucleotide phosphorylase/guanosine pentaphosphate synthase (PNPase/GPSI), domain 3"/>
    <property type="match status" value="1"/>
</dbReference>
<keyword evidence="4 6" id="KW-0548">Nucleotidyltransferase</keyword>
<dbReference type="InterPro" id="IPR020568">
    <property type="entry name" value="Ribosomal_Su5_D2-typ_SF"/>
</dbReference>
<dbReference type="Pfam" id="PF00575">
    <property type="entry name" value="S1"/>
    <property type="match status" value="1"/>
</dbReference>
<evidence type="ECO:0000256" key="5">
    <source>
        <dbReference type="ARBA" id="ARBA00022884"/>
    </source>
</evidence>
<comment type="subcellular location">
    <subcellularLocation>
        <location evidence="6">Cytoplasm</location>
    </subcellularLocation>
</comment>
<evidence type="ECO:0000313" key="8">
    <source>
        <dbReference type="EMBL" id="OGC80566.1"/>
    </source>
</evidence>
<dbReference type="GO" id="GO:0000175">
    <property type="term" value="F:3'-5'-RNA exonuclease activity"/>
    <property type="evidence" value="ECO:0007669"/>
    <property type="project" value="TreeGrafter"/>
</dbReference>
<dbReference type="Gene3D" id="3.30.230.70">
    <property type="entry name" value="GHMP Kinase, N-terminal domain"/>
    <property type="match status" value="2"/>
</dbReference>
<dbReference type="FunFam" id="3.30.230.70:FF:000001">
    <property type="entry name" value="Polyribonucleotide nucleotidyltransferase"/>
    <property type="match status" value="1"/>
</dbReference>
<dbReference type="GO" id="GO:0005829">
    <property type="term" value="C:cytosol"/>
    <property type="evidence" value="ECO:0007669"/>
    <property type="project" value="TreeGrafter"/>
</dbReference>
<dbReference type="InterPro" id="IPR012340">
    <property type="entry name" value="NA-bd_OB-fold"/>
</dbReference>
<dbReference type="GO" id="GO:0004654">
    <property type="term" value="F:polyribonucleotide nucleotidyltransferase activity"/>
    <property type="evidence" value="ECO:0007669"/>
    <property type="project" value="UniProtKB-UniRule"/>
</dbReference>
<keyword evidence="6" id="KW-0479">Metal-binding</keyword>
<dbReference type="AlphaFoldDB" id="A0A1F4XG35"/>
<evidence type="ECO:0000256" key="3">
    <source>
        <dbReference type="ARBA" id="ARBA00022679"/>
    </source>
</evidence>
<evidence type="ECO:0000313" key="9">
    <source>
        <dbReference type="Proteomes" id="UP000177845"/>
    </source>
</evidence>
<comment type="catalytic activity">
    <reaction evidence="6">
        <text>RNA(n+1) + phosphate = RNA(n) + a ribonucleoside 5'-diphosphate</text>
        <dbReference type="Rhea" id="RHEA:22096"/>
        <dbReference type="Rhea" id="RHEA-COMP:14527"/>
        <dbReference type="Rhea" id="RHEA-COMP:17342"/>
        <dbReference type="ChEBI" id="CHEBI:43474"/>
        <dbReference type="ChEBI" id="CHEBI:57930"/>
        <dbReference type="ChEBI" id="CHEBI:140395"/>
        <dbReference type="EC" id="2.7.7.8"/>
    </reaction>
</comment>
<dbReference type="NCBIfam" id="TIGR03591">
    <property type="entry name" value="polynuc_phos"/>
    <property type="match status" value="1"/>
</dbReference>
<dbReference type="PANTHER" id="PTHR11252:SF0">
    <property type="entry name" value="POLYRIBONUCLEOTIDE NUCLEOTIDYLTRANSFERASE 1, MITOCHONDRIAL"/>
    <property type="match status" value="1"/>
</dbReference>
<dbReference type="InterPro" id="IPR004087">
    <property type="entry name" value="KH_dom"/>
</dbReference>
<evidence type="ECO:0000259" key="7">
    <source>
        <dbReference type="PROSITE" id="PS50126"/>
    </source>
</evidence>
<evidence type="ECO:0000256" key="1">
    <source>
        <dbReference type="ARBA" id="ARBA00007404"/>
    </source>
</evidence>
<keyword evidence="6" id="KW-0460">Magnesium</keyword>
<dbReference type="CDD" id="cd02393">
    <property type="entry name" value="KH-I_PNPase"/>
    <property type="match status" value="1"/>
</dbReference>
<keyword evidence="2 6" id="KW-0963">Cytoplasm</keyword>
<dbReference type="EC" id="2.7.7.8" evidence="6"/>
<reference evidence="8 9" key="1">
    <citation type="journal article" date="2016" name="Nat. Commun.">
        <title>Thousands of microbial genomes shed light on interconnected biogeochemical processes in an aquifer system.</title>
        <authorList>
            <person name="Anantharaman K."/>
            <person name="Brown C.T."/>
            <person name="Hug L.A."/>
            <person name="Sharon I."/>
            <person name="Castelle C.J."/>
            <person name="Probst A.J."/>
            <person name="Thomas B.C."/>
            <person name="Singh A."/>
            <person name="Wilkins M.J."/>
            <person name="Karaoz U."/>
            <person name="Brodie E.L."/>
            <person name="Williams K.H."/>
            <person name="Hubbard S.S."/>
            <person name="Banfield J.F."/>
        </authorList>
    </citation>
    <scope>NUCLEOTIDE SEQUENCE [LARGE SCALE GENOMIC DNA]</scope>
</reference>
<dbReference type="GO" id="GO:0006402">
    <property type="term" value="P:mRNA catabolic process"/>
    <property type="evidence" value="ECO:0007669"/>
    <property type="project" value="UniProtKB-UniRule"/>
</dbReference>
<feature type="binding site" evidence="6">
    <location>
        <position position="497"/>
    </location>
    <ligand>
        <name>Mg(2+)</name>
        <dbReference type="ChEBI" id="CHEBI:18420"/>
    </ligand>
</feature>
<keyword evidence="3 6" id="KW-0808">Transferase</keyword>
<dbReference type="SUPFAM" id="SSF54211">
    <property type="entry name" value="Ribosomal protein S5 domain 2-like"/>
    <property type="match status" value="2"/>
</dbReference>
<organism evidence="8 9">
    <name type="scientific">candidate division WWE3 bacterium RIFOXYD1_FULL_43_17</name>
    <dbReference type="NCBI Taxonomy" id="1802652"/>
    <lineage>
        <taxon>Bacteria</taxon>
        <taxon>Katanobacteria</taxon>
    </lineage>
</organism>
<evidence type="ECO:0000256" key="6">
    <source>
        <dbReference type="HAMAP-Rule" id="MF_01595"/>
    </source>
</evidence>
<protein>
    <recommendedName>
        <fullName evidence="6">Polyribonucleotide nucleotidyltransferase</fullName>
        <ecNumber evidence="6">2.7.7.8</ecNumber>
    </recommendedName>
    <alternativeName>
        <fullName evidence="6">Polynucleotide phosphorylase</fullName>
        <shortName evidence="6">PNPase</shortName>
    </alternativeName>
</protein>
<comment type="caution">
    <text evidence="8">The sequence shown here is derived from an EMBL/GenBank/DDBJ whole genome shotgun (WGS) entry which is preliminary data.</text>
</comment>
<keyword evidence="5 6" id="KW-0694">RNA-binding</keyword>
<dbReference type="Pfam" id="PF03725">
    <property type="entry name" value="RNase_PH_C"/>
    <property type="match status" value="1"/>
</dbReference>
<evidence type="ECO:0000256" key="4">
    <source>
        <dbReference type="ARBA" id="ARBA00022695"/>
    </source>
</evidence>
<feature type="domain" description="S1 motif" evidence="7">
    <location>
        <begin position="627"/>
        <end position="695"/>
    </location>
</feature>
<dbReference type="Pfam" id="PF00013">
    <property type="entry name" value="KH_1"/>
    <property type="match status" value="1"/>
</dbReference>
<dbReference type="Pfam" id="PF01138">
    <property type="entry name" value="RNase_PH"/>
    <property type="match status" value="2"/>
</dbReference>
<dbReference type="InterPro" id="IPR036345">
    <property type="entry name" value="ExoRNase_PH_dom2_sf"/>
</dbReference>
<dbReference type="InterPro" id="IPR036612">
    <property type="entry name" value="KH_dom_type_1_sf"/>
</dbReference>
<accession>A0A1F4XG35</accession>
<dbReference type="NCBIfam" id="NF008805">
    <property type="entry name" value="PRK11824.1"/>
    <property type="match status" value="1"/>
</dbReference>
<dbReference type="FunFam" id="3.30.1370.10:FF:000001">
    <property type="entry name" value="Polyribonucleotide nucleotidyltransferase"/>
    <property type="match status" value="1"/>
</dbReference>
<dbReference type="InterPro" id="IPR036456">
    <property type="entry name" value="PNPase_PH_RNA-bd_sf"/>
</dbReference>
<name>A0A1F4XG35_UNCKA</name>
<dbReference type="Gene3D" id="2.40.50.140">
    <property type="entry name" value="Nucleic acid-binding proteins"/>
    <property type="match status" value="1"/>
</dbReference>
<evidence type="ECO:0000256" key="2">
    <source>
        <dbReference type="ARBA" id="ARBA00022490"/>
    </source>
</evidence>
<dbReference type="SMART" id="SM00316">
    <property type="entry name" value="S1"/>
    <property type="match status" value="1"/>
</dbReference>
<dbReference type="InterPro" id="IPR015848">
    <property type="entry name" value="PNPase_PH_RNA-bd_bac/org-type"/>
</dbReference>
<dbReference type="PROSITE" id="PS50084">
    <property type="entry name" value="KH_TYPE_1"/>
    <property type="match status" value="1"/>
</dbReference>
<comment type="function">
    <text evidence="6">Involved in mRNA degradation. Catalyzes the phosphorolysis of single-stranded polyribonucleotides processively in the 3'- to 5'-direction.</text>
</comment>
<dbReference type="InterPro" id="IPR012162">
    <property type="entry name" value="PNPase"/>
</dbReference>
<dbReference type="InterPro" id="IPR003029">
    <property type="entry name" value="S1_domain"/>
</dbReference>
<comment type="cofactor">
    <cofactor evidence="6">
        <name>Mg(2+)</name>
        <dbReference type="ChEBI" id="CHEBI:18420"/>
    </cofactor>
</comment>